<keyword evidence="1" id="KW-0812">Transmembrane</keyword>
<keyword evidence="1" id="KW-0472">Membrane</keyword>
<proteinExistence type="predicted"/>
<keyword evidence="1" id="KW-1133">Transmembrane helix</keyword>
<dbReference type="AlphaFoldDB" id="A0A9X7W081"/>
<reference evidence="2 3" key="1">
    <citation type="submission" date="2021-02" db="EMBL/GenBank/DDBJ databases">
        <title>Alicyclobacillus curvatus sp. nov. and Alicyclobacillus mengziensis sp. nov., two acidophilic bacteria isolated from acid mine drainage.</title>
        <authorList>
            <person name="Huang Y."/>
        </authorList>
    </citation>
    <scope>NUCLEOTIDE SEQUENCE [LARGE SCALE GENOMIC DNA]</scope>
    <source>
        <strain evidence="2 3">S30H14</strain>
    </source>
</reference>
<protein>
    <recommendedName>
        <fullName evidence="4">Ferric oxidoreductase domain-containing protein</fullName>
    </recommendedName>
</protein>
<evidence type="ECO:0000313" key="3">
    <source>
        <dbReference type="Proteomes" id="UP000663505"/>
    </source>
</evidence>
<feature type="transmembrane region" description="Helical" evidence="1">
    <location>
        <begin position="193"/>
        <end position="212"/>
    </location>
</feature>
<organism evidence="2 3">
    <name type="scientific">Alicyclobacillus mengziensis</name>
    <dbReference type="NCBI Taxonomy" id="2931921"/>
    <lineage>
        <taxon>Bacteria</taxon>
        <taxon>Bacillati</taxon>
        <taxon>Bacillota</taxon>
        <taxon>Bacilli</taxon>
        <taxon>Bacillales</taxon>
        <taxon>Alicyclobacillaceae</taxon>
        <taxon>Alicyclobacillus</taxon>
    </lineage>
</organism>
<sequence>MAQRKKGNPGKWSLVWVAVTIVVILGITKLAVTQTSQTVSQFNRMTPWLIARAGGVTALVLLTLLVSLGLVLGSVPNKQTWRLSRYLLPAHRYLALFMLFFLGLHIVTIVLDPFAKVGLLGALVPGLSSYRTVQVAIGTLSFFALLLVAVTARYPTLLPNHRWLTVHRISLYTFMAAWTHGALTGADTPGIKWLYVVTGAFVIGFVFLRYWIVHQRNRLPIKQTEAATERARMAE</sequence>
<dbReference type="EMBL" id="CP071182">
    <property type="protein sequence ID" value="QSO48281.1"/>
    <property type="molecule type" value="Genomic_DNA"/>
</dbReference>
<gene>
    <name evidence="2" type="ORF">JZ786_04615</name>
</gene>
<feature type="transmembrane region" description="Helical" evidence="1">
    <location>
        <begin position="12"/>
        <end position="32"/>
    </location>
</feature>
<feature type="transmembrane region" description="Helical" evidence="1">
    <location>
        <begin position="93"/>
        <end position="111"/>
    </location>
</feature>
<feature type="transmembrane region" description="Helical" evidence="1">
    <location>
        <begin position="52"/>
        <end position="72"/>
    </location>
</feature>
<accession>A0A9X7W081</accession>
<evidence type="ECO:0000313" key="2">
    <source>
        <dbReference type="EMBL" id="QSO48281.1"/>
    </source>
</evidence>
<evidence type="ECO:0000256" key="1">
    <source>
        <dbReference type="SAM" id="Phobius"/>
    </source>
</evidence>
<name>A0A9X7W081_9BACL</name>
<dbReference type="RefSeq" id="WP_206657616.1">
    <property type="nucleotide sequence ID" value="NZ_CP071182.1"/>
</dbReference>
<dbReference type="KEGG" id="afx:JZ786_04615"/>
<keyword evidence="3" id="KW-1185">Reference proteome</keyword>
<feature type="transmembrane region" description="Helical" evidence="1">
    <location>
        <begin position="163"/>
        <end position="181"/>
    </location>
</feature>
<feature type="transmembrane region" description="Helical" evidence="1">
    <location>
        <begin position="131"/>
        <end position="151"/>
    </location>
</feature>
<dbReference type="Proteomes" id="UP000663505">
    <property type="component" value="Chromosome"/>
</dbReference>
<evidence type="ECO:0008006" key="4">
    <source>
        <dbReference type="Google" id="ProtNLM"/>
    </source>
</evidence>